<dbReference type="Pfam" id="PF12698">
    <property type="entry name" value="ABC2_membrane_3"/>
    <property type="match status" value="1"/>
</dbReference>
<keyword evidence="5 6" id="KW-0472">Membrane</keyword>
<feature type="transmembrane region" description="Helical" evidence="6">
    <location>
        <begin position="174"/>
        <end position="195"/>
    </location>
</feature>
<dbReference type="EMBL" id="BORC01000006">
    <property type="protein sequence ID" value="GIN63408.1"/>
    <property type="molecule type" value="Genomic_DNA"/>
</dbReference>
<reference evidence="8" key="1">
    <citation type="submission" date="2021-03" db="EMBL/GenBank/DDBJ databases">
        <title>Antimicrobial resistance genes in bacteria isolated from Japanese honey, and their potential for conferring macrolide and lincosamide resistance in the American foulbrood pathogen Paenibacillus larvae.</title>
        <authorList>
            <person name="Okamoto M."/>
            <person name="Kumagai M."/>
            <person name="Kanamori H."/>
            <person name="Takamatsu D."/>
        </authorList>
    </citation>
    <scope>NUCLEOTIDE SEQUENCE</scope>
    <source>
        <strain evidence="8">J27TS8</strain>
    </source>
</reference>
<feature type="transmembrane region" description="Helical" evidence="6">
    <location>
        <begin position="16"/>
        <end position="34"/>
    </location>
</feature>
<evidence type="ECO:0000256" key="5">
    <source>
        <dbReference type="ARBA" id="ARBA00023136"/>
    </source>
</evidence>
<proteinExistence type="predicted"/>
<keyword evidence="4 6" id="KW-1133">Transmembrane helix</keyword>
<keyword evidence="9" id="KW-1185">Reference proteome</keyword>
<sequence>MLAVFKAQLKKDVRKPVTIIVFMVVSILATLIFGNSTFGKPPTVPVFSTEPNGKEIEEKWIHLLKDSEALNFVLTEEEGALEDVASGKSSVAIKLMENDYRIITASNNSIVPFVEQEIHTIFSEEAQLQAVVGEEDTTKIRKVVESYLENPPLQAEVKSVSGGEIPKHDMGTQLLFVFTLFAAMFTIGFKVNGINEDKVNGIWNRLILSPVTKTNMYVGHLLYSFCIGFFQISVVLLLFQYVLKFELGDLRLIMMVAAIYTLSIVSLAMLISGFLRTPEKFNMVFTSFIPMIPVISGLYMPPGTVSNPLLLFIADLFPLKHAADAMLNITLYNASWNDISLTVAILLLIFVIYMGIGINLVERRRG</sequence>
<keyword evidence="2" id="KW-1003">Cell membrane</keyword>
<feature type="transmembrane region" description="Helical" evidence="6">
    <location>
        <begin position="281"/>
        <end position="300"/>
    </location>
</feature>
<dbReference type="PANTHER" id="PTHR30294:SF29">
    <property type="entry name" value="MULTIDRUG ABC TRANSPORTER PERMEASE YBHS-RELATED"/>
    <property type="match status" value="1"/>
</dbReference>
<gene>
    <name evidence="8" type="ORF">J27TS8_34010</name>
</gene>
<protein>
    <recommendedName>
        <fullName evidence="7">ABC-2 type transporter transmembrane domain-containing protein</fullName>
    </recommendedName>
</protein>
<feature type="domain" description="ABC-2 type transporter transmembrane" evidence="7">
    <location>
        <begin position="18"/>
        <end position="358"/>
    </location>
</feature>
<comment type="caution">
    <text evidence="8">The sequence shown here is derived from an EMBL/GenBank/DDBJ whole genome shotgun (WGS) entry which is preliminary data.</text>
</comment>
<evidence type="ECO:0000256" key="4">
    <source>
        <dbReference type="ARBA" id="ARBA00022989"/>
    </source>
</evidence>
<evidence type="ECO:0000256" key="3">
    <source>
        <dbReference type="ARBA" id="ARBA00022692"/>
    </source>
</evidence>
<name>A0A920BUZ8_9BACI</name>
<dbReference type="RefSeq" id="WP_212934164.1">
    <property type="nucleotide sequence ID" value="NZ_BORC01000006.1"/>
</dbReference>
<dbReference type="Proteomes" id="UP000682111">
    <property type="component" value="Unassembled WGS sequence"/>
</dbReference>
<dbReference type="AlphaFoldDB" id="A0A920BUZ8"/>
<organism evidence="8 9">
    <name type="scientific">Robertmurraya siralis</name>
    <dbReference type="NCBI Taxonomy" id="77777"/>
    <lineage>
        <taxon>Bacteria</taxon>
        <taxon>Bacillati</taxon>
        <taxon>Bacillota</taxon>
        <taxon>Bacilli</taxon>
        <taxon>Bacillales</taxon>
        <taxon>Bacillaceae</taxon>
        <taxon>Robertmurraya</taxon>
    </lineage>
</organism>
<comment type="subcellular location">
    <subcellularLocation>
        <location evidence="1">Cell membrane</location>
        <topology evidence="1">Multi-pass membrane protein</topology>
    </subcellularLocation>
</comment>
<evidence type="ECO:0000313" key="8">
    <source>
        <dbReference type="EMBL" id="GIN63408.1"/>
    </source>
</evidence>
<feature type="transmembrane region" description="Helical" evidence="6">
    <location>
        <begin position="339"/>
        <end position="361"/>
    </location>
</feature>
<feature type="transmembrane region" description="Helical" evidence="6">
    <location>
        <begin position="216"/>
        <end position="240"/>
    </location>
</feature>
<dbReference type="GO" id="GO:0005886">
    <property type="term" value="C:plasma membrane"/>
    <property type="evidence" value="ECO:0007669"/>
    <property type="project" value="UniProtKB-SubCell"/>
</dbReference>
<evidence type="ECO:0000256" key="2">
    <source>
        <dbReference type="ARBA" id="ARBA00022475"/>
    </source>
</evidence>
<evidence type="ECO:0000313" key="9">
    <source>
        <dbReference type="Proteomes" id="UP000682111"/>
    </source>
</evidence>
<accession>A0A920BUZ8</accession>
<dbReference type="PANTHER" id="PTHR30294">
    <property type="entry name" value="MEMBRANE COMPONENT OF ABC TRANSPORTER YHHJ-RELATED"/>
    <property type="match status" value="1"/>
</dbReference>
<dbReference type="InterPro" id="IPR013525">
    <property type="entry name" value="ABC2_TM"/>
</dbReference>
<dbReference type="GO" id="GO:0140359">
    <property type="term" value="F:ABC-type transporter activity"/>
    <property type="evidence" value="ECO:0007669"/>
    <property type="project" value="InterPro"/>
</dbReference>
<evidence type="ECO:0000256" key="1">
    <source>
        <dbReference type="ARBA" id="ARBA00004651"/>
    </source>
</evidence>
<dbReference type="InterPro" id="IPR051449">
    <property type="entry name" value="ABC-2_transporter_component"/>
</dbReference>
<evidence type="ECO:0000259" key="7">
    <source>
        <dbReference type="Pfam" id="PF12698"/>
    </source>
</evidence>
<feature type="transmembrane region" description="Helical" evidence="6">
    <location>
        <begin position="252"/>
        <end position="274"/>
    </location>
</feature>
<evidence type="ECO:0000256" key="6">
    <source>
        <dbReference type="SAM" id="Phobius"/>
    </source>
</evidence>
<keyword evidence="3 6" id="KW-0812">Transmembrane</keyword>